<organism evidence="3 4">
    <name type="scientific">Dothistroma septosporum (strain NZE10 / CBS 128990)</name>
    <name type="common">Red band needle blight fungus</name>
    <name type="synonym">Mycosphaerella pini</name>
    <dbReference type="NCBI Taxonomy" id="675120"/>
    <lineage>
        <taxon>Eukaryota</taxon>
        <taxon>Fungi</taxon>
        <taxon>Dikarya</taxon>
        <taxon>Ascomycota</taxon>
        <taxon>Pezizomycotina</taxon>
        <taxon>Dothideomycetes</taxon>
        <taxon>Dothideomycetidae</taxon>
        <taxon>Mycosphaerellales</taxon>
        <taxon>Mycosphaerellaceae</taxon>
        <taxon>Dothistroma</taxon>
    </lineage>
</organism>
<gene>
    <name evidence="3" type="ORF">DOTSEDRAFT_83448</name>
</gene>
<dbReference type="CDD" id="cd22997">
    <property type="entry name" value="GT_LH"/>
    <property type="match status" value="1"/>
</dbReference>
<dbReference type="OMA" id="KFAFIIP"/>
<feature type="region of interest" description="Disordered" evidence="1">
    <location>
        <begin position="21"/>
        <end position="42"/>
    </location>
</feature>
<accession>M2YIG8</accession>
<proteinExistence type="predicted"/>
<feature type="transmembrane region" description="Helical" evidence="2">
    <location>
        <begin position="52"/>
        <end position="72"/>
    </location>
</feature>
<dbReference type="PANTHER" id="PTHR36587">
    <property type="entry name" value="EXPRESSION SITE-ASSOCIATED GENE 3 (ESAG3)-LIKE PROTEIN"/>
    <property type="match status" value="1"/>
</dbReference>
<dbReference type="AlphaFoldDB" id="M2YIG8"/>
<evidence type="ECO:0000313" key="3">
    <source>
        <dbReference type="EMBL" id="EME38740.1"/>
    </source>
</evidence>
<dbReference type="Proteomes" id="UP000016933">
    <property type="component" value="Unassembled WGS sequence"/>
</dbReference>
<dbReference type="HOGENOM" id="CLU_020425_3_1_1"/>
<sequence length="482" mass="55000">MSSYLHRVSGPWTLKAVRRSKFDGQKHEKKHDLQRDQTPRPNAKTFLQQKPLSAVVFTVVTILAIVLLRSYLAVPVDLHGASTRPGQRYMQLVIPINRKSDVDLCKTILSAQVLNYPVPVVVPWGNNTDNTPVAKKKRMYHKVAKIYSYLSTLPPQAEDAIIVLLDGPDTWFQLRPDLLLQGYYRVIDRANKQLLTTYGDEIQQRVVFSAYDDCGSKDANNTACLAAPEPPHQGAPKFLGHGAMVGQAKDLREILRRALDKLELSHNAPAKLLPIYTDIFGEQESHRKQFLETHKHSDMALELGIGLDYYNELGFSVSAETIPNWQTPRKHVQELQASMPPYWTVSGQEPGLPHTTSWSDIKLFTGFNNTVPAMIHHWPTVALGGKDATGHRGEWWPELWLTEHARALYTASERLPSTTVAQVRDDQGQELIFWNRQPHHNRMGAWTPDSKFSSWQDMCSAERQWMEVFRDELGPWHRTEFF</sequence>
<dbReference type="EMBL" id="KB446546">
    <property type="protein sequence ID" value="EME38740.1"/>
    <property type="molecule type" value="Genomic_DNA"/>
</dbReference>
<feature type="compositionally biased region" description="Basic and acidic residues" evidence="1">
    <location>
        <begin position="21"/>
        <end position="38"/>
    </location>
</feature>
<dbReference type="STRING" id="675120.M2YIG8"/>
<evidence type="ECO:0000313" key="4">
    <source>
        <dbReference type="Proteomes" id="UP000016933"/>
    </source>
</evidence>
<dbReference type="PANTHER" id="PTHR36587:SF2">
    <property type="entry name" value="EXPRESSION SITE-ASSOCIATED GENE 3 (ESAG3)-LIKE PROTEIN"/>
    <property type="match status" value="1"/>
</dbReference>
<keyword evidence="2" id="KW-0812">Transmembrane</keyword>
<reference evidence="4" key="1">
    <citation type="journal article" date="2012" name="PLoS Genet.">
        <title>The genomes of the fungal plant pathogens Cladosporium fulvum and Dothistroma septosporum reveal adaptation to different hosts and lifestyles but also signatures of common ancestry.</title>
        <authorList>
            <person name="de Wit P.J.G.M."/>
            <person name="van der Burgt A."/>
            <person name="Oekmen B."/>
            <person name="Stergiopoulos I."/>
            <person name="Abd-Elsalam K.A."/>
            <person name="Aerts A.L."/>
            <person name="Bahkali A.H."/>
            <person name="Beenen H.G."/>
            <person name="Chettri P."/>
            <person name="Cox M.P."/>
            <person name="Datema E."/>
            <person name="de Vries R.P."/>
            <person name="Dhillon B."/>
            <person name="Ganley A.R."/>
            <person name="Griffiths S.A."/>
            <person name="Guo Y."/>
            <person name="Hamelin R.C."/>
            <person name="Henrissat B."/>
            <person name="Kabir M.S."/>
            <person name="Jashni M.K."/>
            <person name="Kema G."/>
            <person name="Klaubauf S."/>
            <person name="Lapidus A."/>
            <person name="Levasseur A."/>
            <person name="Lindquist E."/>
            <person name="Mehrabi R."/>
            <person name="Ohm R.A."/>
            <person name="Owen T.J."/>
            <person name="Salamov A."/>
            <person name="Schwelm A."/>
            <person name="Schijlen E."/>
            <person name="Sun H."/>
            <person name="van den Burg H.A."/>
            <person name="van Ham R.C.H.J."/>
            <person name="Zhang S."/>
            <person name="Goodwin S.B."/>
            <person name="Grigoriev I.V."/>
            <person name="Collemare J."/>
            <person name="Bradshaw R.E."/>
        </authorList>
    </citation>
    <scope>NUCLEOTIDE SEQUENCE [LARGE SCALE GENOMIC DNA]</scope>
    <source>
        <strain evidence="4">NZE10 / CBS 128990</strain>
    </source>
</reference>
<protein>
    <submittedName>
        <fullName evidence="3">Uncharacterized protein</fullName>
    </submittedName>
</protein>
<dbReference type="eggNOG" id="ENOG502SIH9">
    <property type="taxonomic scope" value="Eukaryota"/>
</dbReference>
<keyword evidence="2" id="KW-0472">Membrane</keyword>
<name>M2YIG8_DOTSN</name>
<evidence type="ECO:0000256" key="2">
    <source>
        <dbReference type="SAM" id="Phobius"/>
    </source>
</evidence>
<dbReference type="OrthoDB" id="422736at2759"/>
<evidence type="ECO:0000256" key="1">
    <source>
        <dbReference type="SAM" id="MobiDB-lite"/>
    </source>
</evidence>
<keyword evidence="4" id="KW-1185">Reference proteome</keyword>
<reference evidence="3 4" key="2">
    <citation type="journal article" date="2012" name="PLoS Pathog.">
        <title>Diverse lifestyles and strategies of plant pathogenesis encoded in the genomes of eighteen Dothideomycetes fungi.</title>
        <authorList>
            <person name="Ohm R.A."/>
            <person name="Feau N."/>
            <person name="Henrissat B."/>
            <person name="Schoch C.L."/>
            <person name="Horwitz B.A."/>
            <person name="Barry K.W."/>
            <person name="Condon B.J."/>
            <person name="Copeland A.C."/>
            <person name="Dhillon B."/>
            <person name="Glaser F."/>
            <person name="Hesse C.N."/>
            <person name="Kosti I."/>
            <person name="LaButti K."/>
            <person name="Lindquist E.A."/>
            <person name="Lucas S."/>
            <person name="Salamov A.A."/>
            <person name="Bradshaw R.E."/>
            <person name="Ciuffetti L."/>
            <person name="Hamelin R.C."/>
            <person name="Kema G.H.J."/>
            <person name="Lawrence C."/>
            <person name="Scott J.A."/>
            <person name="Spatafora J.W."/>
            <person name="Turgeon B.G."/>
            <person name="de Wit P.J.G.M."/>
            <person name="Zhong S."/>
            <person name="Goodwin S.B."/>
            <person name="Grigoriev I.V."/>
        </authorList>
    </citation>
    <scope>NUCLEOTIDE SEQUENCE [LARGE SCALE GENOMIC DNA]</scope>
    <source>
        <strain evidence="4">NZE10 / CBS 128990</strain>
    </source>
</reference>
<keyword evidence="2" id="KW-1133">Transmembrane helix</keyword>